<dbReference type="AlphaFoldDB" id="A0A3B0XSV0"/>
<proteinExistence type="predicted"/>
<dbReference type="InterPro" id="IPR002545">
    <property type="entry name" value="CheW-lke_dom"/>
</dbReference>
<dbReference type="Gene3D" id="2.40.50.180">
    <property type="entry name" value="CheA-289, Domain 4"/>
    <property type="match status" value="1"/>
</dbReference>
<organism evidence="2">
    <name type="scientific">hydrothermal vent metagenome</name>
    <dbReference type="NCBI Taxonomy" id="652676"/>
    <lineage>
        <taxon>unclassified sequences</taxon>
        <taxon>metagenomes</taxon>
        <taxon>ecological metagenomes</taxon>
    </lineage>
</organism>
<feature type="domain" description="CheW-like" evidence="1">
    <location>
        <begin position="19"/>
        <end position="163"/>
    </location>
</feature>
<name>A0A3B0XSV0_9ZZZZ</name>
<evidence type="ECO:0000259" key="1">
    <source>
        <dbReference type="PROSITE" id="PS50851"/>
    </source>
</evidence>
<dbReference type="SMART" id="SM00260">
    <property type="entry name" value="CheW"/>
    <property type="match status" value="1"/>
</dbReference>
<dbReference type="Pfam" id="PF01584">
    <property type="entry name" value="CheW"/>
    <property type="match status" value="1"/>
</dbReference>
<sequence length="166" mass="18392">MTNQLHRQTTSQELSSGGISQFLTFMLNTDVYGINILNIKEIIDYGNVTRVPMMPEFVAGVINLRGSVVPVVDLALRFSVQAAEKTKRTSIVILDKKFEDQVLEIGVIVDVVNEVLDILSDEIEPAPRFGTKIRTDFISGMGKVDGELLVLLDIENILSINELSDI</sequence>
<dbReference type="SUPFAM" id="SSF50341">
    <property type="entry name" value="CheW-like"/>
    <property type="match status" value="1"/>
</dbReference>
<gene>
    <name evidence="2" type="ORF">MNBD_GAMMA10-2192</name>
</gene>
<dbReference type="EMBL" id="UOFJ01000593">
    <property type="protein sequence ID" value="VAW71348.1"/>
    <property type="molecule type" value="Genomic_DNA"/>
</dbReference>
<dbReference type="GO" id="GO:0006935">
    <property type="term" value="P:chemotaxis"/>
    <property type="evidence" value="ECO:0007669"/>
    <property type="project" value="InterPro"/>
</dbReference>
<evidence type="ECO:0000313" key="2">
    <source>
        <dbReference type="EMBL" id="VAW71348.1"/>
    </source>
</evidence>
<protein>
    <submittedName>
        <fullName evidence="2">Positive regulator of CheA protein activity (CheW)</fullName>
    </submittedName>
</protein>
<dbReference type="InterPro" id="IPR036061">
    <property type="entry name" value="CheW-like_dom_sf"/>
</dbReference>
<dbReference type="PANTHER" id="PTHR22617:SF41">
    <property type="entry name" value="CHEMOTAXIS SIGNAL TRANSDUCTION SYSTEM ADAPTOR PROTEIN CHEW"/>
    <property type="match status" value="1"/>
</dbReference>
<dbReference type="PROSITE" id="PS50851">
    <property type="entry name" value="CHEW"/>
    <property type="match status" value="1"/>
</dbReference>
<dbReference type="GO" id="GO:0005829">
    <property type="term" value="C:cytosol"/>
    <property type="evidence" value="ECO:0007669"/>
    <property type="project" value="TreeGrafter"/>
</dbReference>
<dbReference type="InterPro" id="IPR039315">
    <property type="entry name" value="CheW"/>
</dbReference>
<dbReference type="GO" id="GO:0007165">
    <property type="term" value="P:signal transduction"/>
    <property type="evidence" value="ECO:0007669"/>
    <property type="project" value="InterPro"/>
</dbReference>
<reference evidence="2" key="1">
    <citation type="submission" date="2018-06" db="EMBL/GenBank/DDBJ databases">
        <authorList>
            <person name="Zhirakovskaya E."/>
        </authorList>
    </citation>
    <scope>NUCLEOTIDE SEQUENCE</scope>
</reference>
<dbReference type="PANTHER" id="PTHR22617">
    <property type="entry name" value="CHEMOTAXIS SENSOR HISTIDINE KINASE-RELATED"/>
    <property type="match status" value="1"/>
</dbReference>
<accession>A0A3B0XSV0</accession>
<dbReference type="CDD" id="cd00732">
    <property type="entry name" value="CheW"/>
    <property type="match status" value="1"/>
</dbReference>
<dbReference type="Gene3D" id="2.30.30.40">
    <property type="entry name" value="SH3 Domains"/>
    <property type="match status" value="1"/>
</dbReference>